<evidence type="ECO:0000256" key="1">
    <source>
        <dbReference type="ARBA" id="ARBA00012552"/>
    </source>
</evidence>
<dbReference type="InParanoid" id="A0A1D6H6W6"/>
<dbReference type="InterPro" id="IPR000629">
    <property type="entry name" value="RNA-helicase_DEAD-box_CS"/>
</dbReference>
<keyword evidence="2 7" id="KW-0547">Nucleotide-binding</keyword>
<dbReference type="InterPro" id="IPR014001">
    <property type="entry name" value="Helicase_ATP-bd"/>
</dbReference>
<feature type="compositionally biased region" description="Polar residues" evidence="8">
    <location>
        <begin position="180"/>
        <end position="190"/>
    </location>
</feature>
<dbReference type="GO" id="GO:0005524">
    <property type="term" value="F:ATP binding"/>
    <property type="evidence" value="ECO:0007669"/>
    <property type="project" value="UniProtKB-KW"/>
</dbReference>
<sequence length="504" mass="56216">MCVEKKVFSCSLSLCFRLQLLTSRAEGHMSPQAVQRVRVVLKSRLCQSNNYLLLHLCKVRGALLAMTHRTIWSSAERNTDGDCSQYCALITSSLWKLSDGDCCWELRECGRSFLACFSSEDRVSSRLVMLTVEQDRAEDEGSVKEHGKELNAAQSIFPEEPRSLAGEIKDKKTNAPAATRASTKRTTMGNSKPGGCSLGLTTDRHSAKLSDRRADARPDDVRDRESDRSTRPVPRCQGLHLQSCTYRRHECPRGPGNCVSSRSAQVAIGTPGRVLDLLGRDALRRDHIRMLVLDEADELLTGGFKDQVSYLPACRHVASIIQYLPARIQVGLFSGAFSSEALETSHWFMDDDKHVTIKVPRGEELKDIGIKQFYFYRRVDSKEEKARSALRRALLDALEPAARTVVFANTKQGVRTLVQDARGKGYTVSASHGGMSQLGRDDAAVQEFRAGSSRVLVATDLRGTSLGRVPVVINYDLPTQLMQYISRVQQQRRCCGHQFRDSCR</sequence>
<dbReference type="EMBL" id="CM000781">
    <property type="protein sequence ID" value="AQK70529.1"/>
    <property type="molecule type" value="Genomic_DNA"/>
</dbReference>
<dbReference type="Pfam" id="PF00271">
    <property type="entry name" value="Helicase_C"/>
    <property type="match status" value="1"/>
</dbReference>
<reference evidence="10" key="1">
    <citation type="submission" date="2015-12" db="EMBL/GenBank/DDBJ databases">
        <title>Update maize B73 reference genome by single molecule sequencing technologies.</title>
        <authorList>
            <consortium name="Maize Genome Sequencing Project"/>
            <person name="Ware D."/>
        </authorList>
    </citation>
    <scope>NUCLEOTIDE SEQUENCE</scope>
    <source>
        <tissue evidence="10">Seedling</tissue>
    </source>
</reference>
<dbReference type="Gene3D" id="3.40.50.300">
    <property type="entry name" value="P-loop containing nucleotide triphosphate hydrolases"/>
    <property type="match status" value="2"/>
</dbReference>
<dbReference type="SUPFAM" id="SSF52540">
    <property type="entry name" value="P-loop containing nucleoside triphosphate hydrolases"/>
    <property type="match status" value="1"/>
</dbReference>
<dbReference type="STRING" id="4577.A0A1D6H6W6"/>
<dbReference type="Pfam" id="PF00270">
    <property type="entry name" value="DEAD"/>
    <property type="match status" value="1"/>
</dbReference>
<evidence type="ECO:0000256" key="3">
    <source>
        <dbReference type="ARBA" id="ARBA00022801"/>
    </source>
</evidence>
<keyword evidence="6" id="KW-0694">RNA-binding</keyword>
<keyword evidence="10" id="KW-0396">Initiation factor</keyword>
<dbReference type="InterPro" id="IPR011545">
    <property type="entry name" value="DEAD/DEAH_box_helicase_dom"/>
</dbReference>
<protein>
    <recommendedName>
        <fullName evidence="1">RNA helicase</fullName>
        <ecNumber evidence="1">3.6.4.13</ecNumber>
    </recommendedName>
</protein>
<dbReference type="eggNOG" id="KOG0327">
    <property type="taxonomic scope" value="Eukaryota"/>
</dbReference>
<evidence type="ECO:0000256" key="6">
    <source>
        <dbReference type="ARBA" id="ARBA00022884"/>
    </source>
</evidence>
<dbReference type="PROSITE" id="PS51192">
    <property type="entry name" value="HELICASE_ATP_BIND_1"/>
    <property type="match status" value="1"/>
</dbReference>
<dbReference type="GO" id="GO:0016787">
    <property type="term" value="F:hydrolase activity"/>
    <property type="evidence" value="ECO:0007669"/>
    <property type="project" value="UniProtKB-KW"/>
</dbReference>
<evidence type="ECO:0000256" key="9">
    <source>
        <dbReference type="SAM" id="SignalP"/>
    </source>
</evidence>
<evidence type="ECO:0000256" key="8">
    <source>
        <dbReference type="SAM" id="MobiDB-lite"/>
    </source>
</evidence>
<dbReference type="InterPro" id="IPR027417">
    <property type="entry name" value="P-loop_NTPase"/>
</dbReference>
<evidence type="ECO:0000313" key="10">
    <source>
        <dbReference type="EMBL" id="AQK70529.1"/>
    </source>
</evidence>
<proteinExistence type="inferred from homology"/>
<dbReference type="GO" id="GO:0003723">
    <property type="term" value="F:RNA binding"/>
    <property type="evidence" value="ECO:0007669"/>
    <property type="project" value="UniProtKB-KW"/>
</dbReference>
<feature type="signal peptide" evidence="9">
    <location>
        <begin position="1"/>
        <end position="27"/>
    </location>
</feature>
<dbReference type="PaxDb" id="4577-GRMZM2G167347_P01"/>
<comment type="similarity">
    <text evidence="7">Belongs to the DEAD box helicase family.</text>
</comment>
<gene>
    <name evidence="10" type="ORF">ZEAMMB73_Zm00001d016350</name>
</gene>
<dbReference type="PROSITE" id="PS51194">
    <property type="entry name" value="HELICASE_CTER"/>
    <property type="match status" value="1"/>
</dbReference>
<name>A0A1D6H6W6_MAIZE</name>
<evidence type="ECO:0000256" key="5">
    <source>
        <dbReference type="ARBA" id="ARBA00022840"/>
    </source>
</evidence>
<keyword evidence="4 7" id="KW-0347">Helicase</keyword>
<dbReference type="GO" id="GO:0003724">
    <property type="term" value="F:RNA helicase activity"/>
    <property type="evidence" value="ECO:0007669"/>
    <property type="project" value="UniProtKB-EC"/>
</dbReference>
<dbReference type="GO" id="GO:0003743">
    <property type="term" value="F:translation initiation factor activity"/>
    <property type="evidence" value="ECO:0007669"/>
    <property type="project" value="UniProtKB-KW"/>
</dbReference>
<dbReference type="SMR" id="A0A1D6H6W6"/>
<dbReference type="EC" id="3.6.4.13" evidence="1"/>
<evidence type="ECO:0000256" key="7">
    <source>
        <dbReference type="RuleBase" id="RU000492"/>
    </source>
</evidence>
<keyword evidence="9" id="KW-0732">Signal</keyword>
<evidence type="ECO:0000256" key="2">
    <source>
        <dbReference type="ARBA" id="ARBA00022741"/>
    </source>
</evidence>
<dbReference type="PROSITE" id="PS00039">
    <property type="entry name" value="DEAD_ATP_HELICASE"/>
    <property type="match status" value="1"/>
</dbReference>
<feature type="region of interest" description="Disordered" evidence="8">
    <location>
        <begin position="156"/>
        <end position="234"/>
    </location>
</feature>
<keyword evidence="10" id="KW-0648">Protein biosynthesis</keyword>
<evidence type="ECO:0000256" key="4">
    <source>
        <dbReference type="ARBA" id="ARBA00022806"/>
    </source>
</evidence>
<feature type="chain" id="PRO_5010804779" description="RNA helicase" evidence="9">
    <location>
        <begin position="28"/>
        <end position="504"/>
    </location>
</feature>
<organism evidence="10">
    <name type="scientific">Zea mays</name>
    <name type="common">Maize</name>
    <dbReference type="NCBI Taxonomy" id="4577"/>
    <lineage>
        <taxon>Eukaryota</taxon>
        <taxon>Viridiplantae</taxon>
        <taxon>Streptophyta</taxon>
        <taxon>Embryophyta</taxon>
        <taxon>Tracheophyta</taxon>
        <taxon>Spermatophyta</taxon>
        <taxon>Magnoliopsida</taxon>
        <taxon>Liliopsida</taxon>
        <taxon>Poales</taxon>
        <taxon>Poaceae</taxon>
        <taxon>PACMAD clade</taxon>
        <taxon>Panicoideae</taxon>
        <taxon>Andropogonodae</taxon>
        <taxon>Andropogoneae</taxon>
        <taxon>Tripsacinae</taxon>
        <taxon>Zea</taxon>
    </lineage>
</organism>
<feature type="compositionally biased region" description="Basic and acidic residues" evidence="8">
    <location>
        <begin position="202"/>
        <end position="230"/>
    </location>
</feature>
<dbReference type="PANTHER" id="PTHR47958">
    <property type="entry name" value="ATP-DEPENDENT RNA HELICASE DBP3"/>
    <property type="match status" value="1"/>
</dbReference>
<dbReference type="InterPro" id="IPR001650">
    <property type="entry name" value="Helicase_C-like"/>
</dbReference>
<keyword evidence="5 7" id="KW-0067">ATP-binding</keyword>
<accession>A0A1D6H6W6</accession>
<feature type="compositionally biased region" description="Basic and acidic residues" evidence="8">
    <location>
        <begin position="159"/>
        <end position="173"/>
    </location>
</feature>
<dbReference type="AlphaFoldDB" id="A0A1D6H6W6"/>
<keyword evidence="3 7" id="KW-0378">Hydrolase</keyword>